<name>A0A377I7N0_AVIPA</name>
<dbReference type="PROSITE" id="PS51301">
    <property type="entry name" value="KILA_N"/>
    <property type="match status" value="1"/>
</dbReference>
<dbReference type="InterPro" id="IPR017880">
    <property type="entry name" value="KilA_N"/>
</dbReference>
<sequence length="218" mass="25133">MKNLTILNTQIRTLDNLYSLNDLHRASGSSDKHRPTLFMRNQQTKELIAEINSQRSNSISGQLPSIPASKIIRGGCDTTIRGYWVCQELVIAYAAWISAAFHLKVIRAFMAINGINTQPQQIALPEPEPMIQVPMTEKELNQLINVWFLFTRFAESVQHFLNKVRDLLNINLYQHADNDLHRCNKAIQDTKPLIKRLIQLHQKHKNKSTARLHYHGDF</sequence>
<dbReference type="Proteomes" id="UP000254465">
    <property type="component" value="Unassembled WGS sequence"/>
</dbReference>
<accession>A0A377I7N0</accession>
<dbReference type="InterPro" id="IPR018004">
    <property type="entry name" value="KilA/APSES_HTH"/>
</dbReference>
<reference evidence="1 2" key="1">
    <citation type="submission" date="2018-06" db="EMBL/GenBank/DDBJ databases">
        <authorList>
            <consortium name="Pathogen Informatics"/>
            <person name="Doyle S."/>
        </authorList>
    </citation>
    <scope>NUCLEOTIDE SEQUENCE [LARGE SCALE GENOMIC DNA]</scope>
    <source>
        <strain evidence="1 2">NCTC11296</strain>
    </source>
</reference>
<dbReference type="RefSeq" id="WP_021724365.1">
    <property type="nucleotide sequence ID" value="NZ_PQVK01000049.1"/>
</dbReference>
<evidence type="ECO:0000313" key="1">
    <source>
        <dbReference type="EMBL" id="STO71314.1"/>
    </source>
</evidence>
<dbReference type="AlphaFoldDB" id="A0A377I7N0"/>
<dbReference type="Pfam" id="PF04383">
    <property type="entry name" value="KilA-N"/>
    <property type="match status" value="1"/>
</dbReference>
<protein>
    <submittedName>
        <fullName evidence="1">KilA domain-containing protein</fullName>
    </submittedName>
</protein>
<proteinExistence type="predicted"/>
<dbReference type="SMART" id="SM01252">
    <property type="entry name" value="KilA-N"/>
    <property type="match status" value="1"/>
</dbReference>
<gene>
    <name evidence="1" type="ORF">NCTC11296_01212</name>
</gene>
<dbReference type="EMBL" id="UGHK01000002">
    <property type="protein sequence ID" value="STO71314.1"/>
    <property type="molecule type" value="Genomic_DNA"/>
</dbReference>
<evidence type="ECO:0000313" key="2">
    <source>
        <dbReference type="Proteomes" id="UP000254465"/>
    </source>
</evidence>
<organism evidence="1 2">
    <name type="scientific">Avibacterium paragallinarum</name>
    <name type="common">Haemophilus gallinarum</name>
    <dbReference type="NCBI Taxonomy" id="728"/>
    <lineage>
        <taxon>Bacteria</taxon>
        <taxon>Pseudomonadati</taxon>
        <taxon>Pseudomonadota</taxon>
        <taxon>Gammaproteobacteria</taxon>
        <taxon>Pasteurellales</taxon>
        <taxon>Pasteurellaceae</taxon>
        <taxon>Avibacterium</taxon>
    </lineage>
</organism>